<keyword evidence="6 12" id="KW-0863">Zinc-finger</keyword>
<dbReference type="PANTHER" id="PTHR45768">
    <property type="entry name" value="E3 UBIQUITIN-PROTEIN LIGASE RNF13-LIKE"/>
    <property type="match status" value="1"/>
</dbReference>
<feature type="compositionally biased region" description="Polar residues" evidence="13">
    <location>
        <begin position="240"/>
        <end position="265"/>
    </location>
</feature>
<evidence type="ECO:0000256" key="1">
    <source>
        <dbReference type="ARBA" id="ARBA00004167"/>
    </source>
</evidence>
<dbReference type="SUPFAM" id="SSF57850">
    <property type="entry name" value="RING/U-box"/>
    <property type="match status" value="1"/>
</dbReference>
<dbReference type="Proteomes" id="UP001415857">
    <property type="component" value="Unassembled WGS sequence"/>
</dbReference>
<dbReference type="PANTHER" id="PTHR45768:SF61">
    <property type="entry name" value="RING-H2 FINGER PROTEIN ATL18"/>
    <property type="match status" value="1"/>
</dbReference>
<evidence type="ECO:0000313" key="17">
    <source>
        <dbReference type="Proteomes" id="UP001415857"/>
    </source>
</evidence>
<dbReference type="SMART" id="SM00184">
    <property type="entry name" value="RING"/>
    <property type="match status" value="1"/>
</dbReference>
<dbReference type="Pfam" id="PF13639">
    <property type="entry name" value="zf-RING_2"/>
    <property type="match status" value="1"/>
</dbReference>
<keyword evidence="10 14" id="KW-0472">Membrane</keyword>
<keyword evidence="9 14" id="KW-1133">Transmembrane helix</keyword>
<accession>A0AAP0NI93</accession>
<feature type="compositionally biased region" description="Basic and acidic residues" evidence="13">
    <location>
        <begin position="203"/>
        <end position="223"/>
    </location>
</feature>
<comment type="caution">
    <text evidence="16">The sequence shown here is derived from an EMBL/GenBank/DDBJ whole genome shotgun (WGS) entry which is preliminary data.</text>
</comment>
<dbReference type="AlphaFoldDB" id="A0AAP0NI93"/>
<evidence type="ECO:0000256" key="3">
    <source>
        <dbReference type="ARBA" id="ARBA00022679"/>
    </source>
</evidence>
<evidence type="ECO:0000256" key="4">
    <source>
        <dbReference type="ARBA" id="ARBA00022692"/>
    </source>
</evidence>
<dbReference type="GO" id="GO:0016740">
    <property type="term" value="F:transferase activity"/>
    <property type="evidence" value="ECO:0007669"/>
    <property type="project" value="UniProtKB-KW"/>
</dbReference>
<keyword evidence="7" id="KW-0833">Ubl conjugation pathway</keyword>
<keyword evidence="17" id="KW-1185">Reference proteome</keyword>
<name>A0AAP0NI93_LIQFO</name>
<comment type="pathway">
    <text evidence="2">Protein modification; protein ubiquitination.</text>
</comment>
<evidence type="ECO:0000256" key="11">
    <source>
        <dbReference type="ARBA" id="ARBA00024209"/>
    </source>
</evidence>
<evidence type="ECO:0000256" key="13">
    <source>
        <dbReference type="SAM" id="MobiDB-lite"/>
    </source>
</evidence>
<comment type="subcellular location">
    <subcellularLocation>
        <location evidence="1">Membrane</location>
        <topology evidence="1">Single-pass membrane protein</topology>
    </subcellularLocation>
</comment>
<evidence type="ECO:0000256" key="6">
    <source>
        <dbReference type="ARBA" id="ARBA00022771"/>
    </source>
</evidence>
<comment type="similarity">
    <text evidence="11">Belongs to the RING-type zinc finger family. ATL subfamily.</text>
</comment>
<dbReference type="FunFam" id="3.30.40.10:FF:000982">
    <property type="entry name" value="RING-H2 finger protein ATL2K"/>
    <property type="match status" value="1"/>
</dbReference>
<feature type="region of interest" description="Disordered" evidence="13">
    <location>
        <begin position="157"/>
        <end position="265"/>
    </location>
</feature>
<keyword evidence="5" id="KW-0479">Metal-binding</keyword>
<evidence type="ECO:0000256" key="5">
    <source>
        <dbReference type="ARBA" id="ARBA00022723"/>
    </source>
</evidence>
<proteinExistence type="inferred from homology"/>
<evidence type="ECO:0000256" key="2">
    <source>
        <dbReference type="ARBA" id="ARBA00004906"/>
    </source>
</evidence>
<dbReference type="PROSITE" id="PS50089">
    <property type="entry name" value="ZF_RING_2"/>
    <property type="match status" value="1"/>
</dbReference>
<feature type="domain" description="RING-type" evidence="15">
    <location>
        <begin position="89"/>
        <end position="131"/>
    </location>
</feature>
<evidence type="ECO:0000259" key="15">
    <source>
        <dbReference type="PROSITE" id="PS50089"/>
    </source>
</evidence>
<evidence type="ECO:0000256" key="9">
    <source>
        <dbReference type="ARBA" id="ARBA00022989"/>
    </source>
</evidence>
<dbReference type="InterPro" id="IPR013083">
    <property type="entry name" value="Znf_RING/FYVE/PHD"/>
</dbReference>
<evidence type="ECO:0000313" key="16">
    <source>
        <dbReference type="EMBL" id="KAK9271584.1"/>
    </source>
</evidence>
<gene>
    <name evidence="16" type="ORF">L1049_001945</name>
</gene>
<dbReference type="EMBL" id="JBBPBK010000013">
    <property type="protein sequence ID" value="KAK9271584.1"/>
    <property type="molecule type" value="Genomic_DNA"/>
</dbReference>
<dbReference type="GO" id="GO:0008270">
    <property type="term" value="F:zinc ion binding"/>
    <property type="evidence" value="ECO:0007669"/>
    <property type="project" value="UniProtKB-KW"/>
</dbReference>
<evidence type="ECO:0000256" key="8">
    <source>
        <dbReference type="ARBA" id="ARBA00022833"/>
    </source>
</evidence>
<evidence type="ECO:0000256" key="14">
    <source>
        <dbReference type="SAM" id="Phobius"/>
    </source>
</evidence>
<keyword evidence="8" id="KW-0862">Zinc</keyword>
<evidence type="ECO:0000256" key="10">
    <source>
        <dbReference type="ARBA" id="ARBA00023136"/>
    </source>
</evidence>
<dbReference type="CDD" id="cd16461">
    <property type="entry name" value="RING-H2_EL5-like"/>
    <property type="match status" value="1"/>
</dbReference>
<keyword evidence="4 14" id="KW-0812">Transmembrane</keyword>
<sequence length="265" mass="28560">MNNKALSVVTQIMLMAIVISVILLFLGIGALVLIHACIVGRAFRRGFGNGTIVEGDGTGSLTSMSRNDLEKLPCFDFKAKEKGSSPVDCAVCLENFKMGEKCRLLPICKHSFHAQCVDSWLLKTPICPICRTSADSRKASLLLGEESSRFSDSFVEISEDHSENSHVGDTGNELREGQATGSSHLSDARNESSHFSESVIELSEDHSENSHVGDTGNEFREGQETGSSHLSDARDESRENQIASVGNQLSSNPTPLSNLASQSAV</sequence>
<evidence type="ECO:0000256" key="7">
    <source>
        <dbReference type="ARBA" id="ARBA00022786"/>
    </source>
</evidence>
<keyword evidence="3" id="KW-0808">Transferase</keyword>
<dbReference type="Gene3D" id="3.30.40.10">
    <property type="entry name" value="Zinc/RING finger domain, C3HC4 (zinc finger)"/>
    <property type="match status" value="1"/>
</dbReference>
<protein>
    <recommendedName>
        <fullName evidence="15">RING-type domain-containing protein</fullName>
    </recommendedName>
</protein>
<reference evidence="16 17" key="1">
    <citation type="journal article" date="2024" name="Plant J.">
        <title>Genome sequences and population genomics reveal climatic adaptation and genomic divergence between two closely related sweetgum species.</title>
        <authorList>
            <person name="Xu W.Q."/>
            <person name="Ren C.Q."/>
            <person name="Zhang X.Y."/>
            <person name="Comes H.P."/>
            <person name="Liu X.H."/>
            <person name="Li Y.G."/>
            <person name="Kettle C.J."/>
            <person name="Jalonen R."/>
            <person name="Gaisberger H."/>
            <person name="Ma Y.Z."/>
            <person name="Qiu Y.X."/>
        </authorList>
    </citation>
    <scope>NUCLEOTIDE SEQUENCE [LARGE SCALE GENOMIC DNA]</scope>
    <source>
        <strain evidence="16">Hangzhou</strain>
    </source>
</reference>
<feature type="transmembrane region" description="Helical" evidence="14">
    <location>
        <begin position="12"/>
        <end position="38"/>
    </location>
</feature>
<feature type="compositionally biased region" description="Basic and acidic residues" evidence="13">
    <location>
        <begin position="158"/>
        <end position="176"/>
    </location>
</feature>
<organism evidence="16 17">
    <name type="scientific">Liquidambar formosana</name>
    <name type="common">Formosan gum</name>
    <dbReference type="NCBI Taxonomy" id="63359"/>
    <lineage>
        <taxon>Eukaryota</taxon>
        <taxon>Viridiplantae</taxon>
        <taxon>Streptophyta</taxon>
        <taxon>Embryophyta</taxon>
        <taxon>Tracheophyta</taxon>
        <taxon>Spermatophyta</taxon>
        <taxon>Magnoliopsida</taxon>
        <taxon>eudicotyledons</taxon>
        <taxon>Gunneridae</taxon>
        <taxon>Pentapetalae</taxon>
        <taxon>Saxifragales</taxon>
        <taxon>Altingiaceae</taxon>
        <taxon>Liquidambar</taxon>
    </lineage>
</organism>
<dbReference type="GO" id="GO:0016020">
    <property type="term" value="C:membrane"/>
    <property type="evidence" value="ECO:0007669"/>
    <property type="project" value="UniProtKB-SubCell"/>
</dbReference>
<dbReference type="InterPro" id="IPR001841">
    <property type="entry name" value="Znf_RING"/>
</dbReference>
<evidence type="ECO:0000256" key="12">
    <source>
        <dbReference type="PROSITE-ProRule" id="PRU00175"/>
    </source>
</evidence>